<dbReference type="InterPro" id="IPR010982">
    <property type="entry name" value="Lambda_DNA-bd_dom_sf"/>
</dbReference>
<dbReference type="OrthoDB" id="5177600at2"/>
<dbReference type="Proteomes" id="UP000253303">
    <property type="component" value="Unassembled WGS sequence"/>
</dbReference>
<evidence type="ECO:0000313" key="3">
    <source>
        <dbReference type="Proteomes" id="UP000253303"/>
    </source>
</evidence>
<proteinExistence type="predicted"/>
<dbReference type="PROSITE" id="PS50943">
    <property type="entry name" value="HTH_CROC1"/>
    <property type="match status" value="1"/>
</dbReference>
<protein>
    <submittedName>
        <fullName evidence="2">XRE family transcriptional regulator</fullName>
    </submittedName>
</protein>
<evidence type="ECO:0000259" key="1">
    <source>
        <dbReference type="PROSITE" id="PS50943"/>
    </source>
</evidence>
<dbReference type="RefSeq" id="WP_113983533.1">
    <property type="nucleotide sequence ID" value="NZ_QMEY01000013.1"/>
</dbReference>
<evidence type="ECO:0000313" key="2">
    <source>
        <dbReference type="EMBL" id="RBQ17087.1"/>
    </source>
</evidence>
<dbReference type="InterPro" id="IPR001387">
    <property type="entry name" value="Cro/C1-type_HTH"/>
</dbReference>
<dbReference type="Pfam" id="PF19054">
    <property type="entry name" value="DUF5753"/>
    <property type="match status" value="1"/>
</dbReference>
<sequence>MAQQVGVTETPAQIFGRELRRLRKKAGLTQTRVARSYGCSGSLISGIERAIRVPQLDFAEAMDRLFGLTDTHFFERLADRIHRPIGGPHWYARWAEEIEPVAVVLRTWDPLLIPGLLQTAEYAKALFRGRLAPEEEVEQLTAARMRRQEILNRPNPPTLSVILDEWVLRRPIGGPVVMAEQLAHLLELAQRRNVTIQLVPYDTWCSDGLLSSFCHRGTRRRADRGVRGVGRCGRSQCGPGSGIGDFGEI</sequence>
<dbReference type="CDD" id="cd00093">
    <property type="entry name" value="HTH_XRE"/>
    <property type="match status" value="1"/>
</dbReference>
<reference evidence="2 3" key="1">
    <citation type="submission" date="2018-06" db="EMBL/GenBank/DDBJ databases">
        <title>Sphaerisporangium craniellae sp. nov., isolated from a marine sponge in the South China Sea.</title>
        <authorList>
            <person name="Li L."/>
        </authorList>
    </citation>
    <scope>NUCLEOTIDE SEQUENCE [LARGE SCALE GENOMIC DNA]</scope>
    <source>
        <strain evidence="2 3">LHW63015</strain>
    </source>
</reference>
<comment type="caution">
    <text evidence="2">The sequence shown here is derived from an EMBL/GenBank/DDBJ whole genome shotgun (WGS) entry which is preliminary data.</text>
</comment>
<feature type="domain" description="HTH cro/C1-type" evidence="1">
    <location>
        <begin position="19"/>
        <end position="73"/>
    </location>
</feature>
<accession>A0A366LTL6</accession>
<dbReference type="GO" id="GO:0003677">
    <property type="term" value="F:DNA binding"/>
    <property type="evidence" value="ECO:0007669"/>
    <property type="project" value="InterPro"/>
</dbReference>
<name>A0A366LTL6_9ACTN</name>
<keyword evidence="3" id="KW-1185">Reference proteome</keyword>
<organism evidence="2 3">
    <name type="scientific">Spongiactinospora rosea</name>
    <dbReference type="NCBI Taxonomy" id="2248750"/>
    <lineage>
        <taxon>Bacteria</taxon>
        <taxon>Bacillati</taxon>
        <taxon>Actinomycetota</taxon>
        <taxon>Actinomycetes</taxon>
        <taxon>Streptosporangiales</taxon>
        <taxon>Streptosporangiaceae</taxon>
        <taxon>Spongiactinospora</taxon>
    </lineage>
</organism>
<dbReference type="Gene3D" id="1.10.260.40">
    <property type="entry name" value="lambda repressor-like DNA-binding domains"/>
    <property type="match status" value="1"/>
</dbReference>
<dbReference type="SUPFAM" id="SSF47413">
    <property type="entry name" value="lambda repressor-like DNA-binding domains"/>
    <property type="match status" value="1"/>
</dbReference>
<dbReference type="Pfam" id="PF13560">
    <property type="entry name" value="HTH_31"/>
    <property type="match status" value="1"/>
</dbReference>
<dbReference type="InterPro" id="IPR043917">
    <property type="entry name" value="DUF5753"/>
</dbReference>
<dbReference type="AlphaFoldDB" id="A0A366LTL6"/>
<gene>
    <name evidence="2" type="ORF">DP939_26740</name>
</gene>
<dbReference type="EMBL" id="QMEY01000013">
    <property type="protein sequence ID" value="RBQ17087.1"/>
    <property type="molecule type" value="Genomic_DNA"/>
</dbReference>
<dbReference type="SMART" id="SM00530">
    <property type="entry name" value="HTH_XRE"/>
    <property type="match status" value="1"/>
</dbReference>